<organism evidence="1">
    <name type="scientific">marine sediment metagenome</name>
    <dbReference type="NCBI Taxonomy" id="412755"/>
    <lineage>
        <taxon>unclassified sequences</taxon>
        <taxon>metagenomes</taxon>
        <taxon>ecological metagenomes</taxon>
    </lineage>
</organism>
<evidence type="ECO:0000313" key="1">
    <source>
        <dbReference type="EMBL" id="KKL74245.1"/>
    </source>
</evidence>
<dbReference type="EMBL" id="LAZR01024716">
    <property type="protein sequence ID" value="KKL74245.1"/>
    <property type="molecule type" value="Genomic_DNA"/>
</dbReference>
<name>A0A0F9GY59_9ZZZZ</name>
<dbReference type="AlphaFoldDB" id="A0A0F9GY59"/>
<gene>
    <name evidence="1" type="ORF">LCGC14_2066800</name>
</gene>
<protein>
    <submittedName>
        <fullName evidence="1">Uncharacterized protein</fullName>
    </submittedName>
</protein>
<sequence length="197" mass="21536">MTLRGDLIEKLLVKTGNDNLKPLLPKLPTDDILEACADWNYPTLMTLPKSQWPEPTTISIVFGKTQGLVFDSQSGMGQAAFVSGLSRGAAVVGIIINSEHMMKLQEILMASMPPIAIGDKDIPEMAPWLVRPLIESAANIIEKTDAYNLRDVLAFNYGVYWAATAIVPPRHAGRQTAALEWLQAVTEYFGSLGIVPE</sequence>
<comment type="caution">
    <text evidence="1">The sequence shown here is derived from an EMBL/GenBank/DDBJ whole genome shotgun (WGS) entry which is preliminary data.</text>
</comment>
<proteinExistence type="predicted"/>
<accession>A0A0F9GY59</accession>
<reference evidence="1" key="1">
    <citation type="journal article" date="2015" name="Nature">
        <title>Complex archaea that bridge the gap between prokaryotes and eukaryotes.</title>
        <authorList>
            <person name="Spang A."/>
            <person name="Saw J.H."/>
            <person name="Jorgensen S.L."/>
            <person name="Zaremba-Niedzwiedzka K."/>
            <person name="Martijn J."/>
            <person name="Lind A.E."/>
            <person name="van Eijk R."/>
            <person name="Schleper C."/>
            <person name="Guy L."/>
            <person name="Ettema T.J."/>
        </authorList>
    </citation>
    <scope>NUCLEOTIDE SEQUENCE</scope>
</reference>